<keyword evidence="9" id="KW-1185">Reference proteome</keyword>
<reference evidence="8" key="1">
    <citation type="submission" date="2022-08" db="EMBL/GenBank/DDBJ databases">
        <title>Novel sulfate-reducing endosymbionts in the free-living metamonad Anaeramoeba.</title>
        <authorList>
            <person name="Jerlstrom-Hultqvist J."/>
            <person name="Cepicka I."/>
            <person name="Gallot-Lavallee L."/>
            <person name="Salas-Leiva D."/>
            <person name="Curtis B.A."/>
            <person name="Zahonova K."/>
            <person name="Pipaliya S."/>
            <person name="Dacks J."/>
            <person name="Roger A.J."/>
        </authorList>
    </citation>
    <scope>NUCLEOTIDE SEQUENCE</scope>
    <source>
        <strain evidence="8">Schooner1</strain>
    </source>
</reference>
<dbReference type="InterPro" id="IPR001041">
    <property type="entry name" value="2Fe-2S_ferredoxin-type"/>
</dbReference>
<dbReference type="InterPro" id="IPR012675">
    <property type="entry name" value="Beta-grasp_dom_sf"/>
</dbReference>
<dbReference type="PANTHER" id="PTHR23426">
    <property type="entry name" value="FERREDOXIN/ADRENODOXIN"/>
    <property type="match status" value="1"/>
</dbReference>
<keyword evidence="3" id="KW-0479">Metal-binding</keyword>
<dbReference type="Pfam" id="PF00111">
    <property type="entry name" value="Fer2"/>
    <property type="match status" value="1"/>
</dbReference>
<keyword evidence="2" id="KW-0001">2Fe-2S</keyword>
<dbReference type="SUPFAM" id="SSF54292">
    <property type="entry name" value="2Fe-2S ferredoxin-like"/>
    <property type="match status" value="1"/>
</dbReference>
<protein>
    <submittedName>
        <fullName evidence="8">Ferredoxin/adrenodoxin</fullName>
    </submittedName>
</protein>
<dbReference type="PANTHER" id="PTHR23426:SF65">
    <property type="entry name" value="FERREDOXIN-2, MITOCHONDRIAL"/>
    <property type="match status" value="1"/>
</dbReference>
<keyword evidence="5" id="KW-0411">Iron-sulfur</keyword>
<dbReference type="Gene3D" id="3.10.20.30">
    <property type="match status" value="1"/>
</dbReference>
<feature type="domain" description="2Fe-2S ferredoxin-type" evidence="7">
    <location>
        <begin position="33"/>
        <end position="138"/>
    </location>
</feature>
<dbReference type="Proteomes" id="UP001150062">
    <property type="component" value="Unassembled WGS sequence"/>
</dbReference>
<evidence type="ECO:0000256" key="2">
    <source>
        <dbReference type="ARBA" id="ARBA00022714"/>
    </source>
</evidence>
<evidence type="ECO:0000256" key="1">
    <source>
        <dbReference type="ARBA" id="ARBA00010914"/>
    </source>
</evidence>
<dbReference type="InterPro" id="IPR036010">
    <property type="entry name" value="2Fe-2S_ferredoxin-like_sf"/>
</dbReference>
<gene>
    <name evidence="8" type="ORF">M0813_15390</name>
</gene>
<dbReference type="InterPro" id="IPR001055">
    <property type="entry name" value="Adrenodoxin-like"/>
</dbReference>
<keyword evidence="4" id="KW-0408">Iron</keyword>
<evidence type="ECO:0000313" key="8">
    <source>
        <dbReference type="EMBL" id="KAJ6250582.1"/>
    </source>
</evidence>
<sequence>MSLSLISIPKTLKVGSQLLTNTLYRNFSKANKKQITLIFEDEKGNQSKAVGKVGSTVLDIARSNKIRLHGACEGSSKCGTCHVYIKDPKFFDLFEEPSNTEFDVLDEVFQPRINSRLSCNLVVNEKMDQMVVQLPKYTRNTAVDGYFEDH</sequence>
<dbReference type="CDD" id="cd00207">
    <property type="entry name" value="fer2"/>
    <property type="match status" value="1"/>
</dbReference>
<evidence type="ECO:0000259" key="7">
    <source>
        <dbReference type="PROSITE" id="PS51085"/>
    </source>
</evidence>
<comment type="cofactor">
    <cofactor evidence="6">
        <name>[2Fe-2S] cluster</name>
        <dbReference type="ChEBI" id="CHEBI:190135"/>
    </cofactor>
</comment>
<comment type="similarity">
    <text evidence="1">Belongs to the adrenodoxin/putidaredoxin family.</text>
</comment>
<evidence type="ECO:0000256" key="6">
    <source>
        <dbReference type="ARBA" id="ARBA00034078"/>
    </source>
</evidence>
<evidence type="ECO:0000256" key="3">
    <source>
        <dbReference type="ARBA" id="ARBA00022723"/>
    </source>
</evidence>
<proteinExistence type="inferred from homology"/>
<evidence type="ECO:0000256" key="5">
    <source>
        <dbReference type="ARBA" id="ARBA00023014"/>
    </source>
</evidence>
<dbReference type="EMBL" id="JAOAOG010000073">
    <property type="protein sequence ID" value="KAJ6250582.1"/>
    <property type="molecule type" value="Genomic_DNA"/>
</dbReference>
<dbReference type="PROSITE" id="PS51085">
    <property type="entry name" value="2FE2S_FER_2"/>
    <property type="match status" value="1"/>
</dbReference>
<evidence type="ECO:0000313" key="9">
    <source>
        <dbReference type="Proteomes" id="UP001150062"/>
    </source>
</evidence>
<organism evidence="8 9">
    <name type="scientific">Anaeramoeba flamelloides</name>
    <dbReference type="NCBI Taxonomy" id="1746091"/>
    <lineage>
        <taxon>Eukaryota</taxon>
        <taxon>Metamonada</taxon>
        <taxon>Anaeramoebidae</taxon>
        <taxon>Anaeramoeba</taxon>
    </lineage>
</organism>
<accession>A0ABQ8Z134</accession>
<evidence type="ECO:0000256" key="4">
    <source>
        <dbReference type="ARBA" id="ARBA00023004"/>
    </source>
</evidence>
<comment type="caution">
    <text evidence="8">The sequence shown here is derived from an EMBL/GenBank/DDBJ whole genome shotgun (WGS) entry which is preliminary data.</text>
</comment>
<dbReference type="PRINTS" id="PR00355">
    <property type="entry name" value="ADRENODOXIN"/>
</dbReference>
<name>A0ABQ8Z134_9EUKA</name>